<proteinExistence type="predicted"/>
<dbReference type="Pfam" id="PF01582">
    <property type="entry name" value="TIR"/>
    <property type="match status" value="1"/>
</dbReference>
<dbReference type="SUPFAM" id="SSF46785">
    <property type="entry name" value="Winged helix' DNA-binding domain"/>
    <property type="match status" value="1"/>
</dbReference>
<evidence type="ECO:0000313" key="7">
    <source>
        <dbReference type="RefSeq" id="XP_048136663.1"/>
    </source>
</evidence>
<dbReference type="SUPFAM" id="SSF52540">
    <property type="entry name" value="P-loop containing nucleoside triphosphate hydrolases"/>
    <property type="match status" value="1"/>
</dbReference>
<keyword evidence="3" id="KW-0611">Plant defense</keyword>
<dbReference type="Gene3D" id="3.40.1170.20">
    <property type="entry name" value="tRNA intron endonuclease, N-terminal domain"/>
    <property type="match status" value="1"/>
</dbReference>
<keyword evidence="2" id="KW-0677">Repeat</keyword>
<dbReference type="Pfam" id="PF23598">
    <property type="entry name" value="LRR_14"/>
    <property type="match status" value="1"/>
</dbReference>
<dbReference type="InterPro" id="IPR058192">
    <property type="entry name" value="WHD_ROQ1-like"/>
</dbReference>
<name>A0ABM3HJ81_9MYRT</name>
<dbReference type="Pfam" id="PF00931">
    <property type="entry name" value="NB-ARC"/>
    <property type="match status" value="1"/>
</dbReference>
<dbReference type="SUPFAM" id="SSF52058">
    <property type="entry name" value="L domain-like"/>
    <property type="match status" value="2"/>
</dbReference>
<evidence type="ECO:0000256" key="3">
    <source>
        <dbReference type="ARBA" id="ARBA00022821"/>
    </source>
</evidence>
<dbReference type="InterPro" id="IPR027417">
    <property type="entry name" value="P-loop_NTPase"/>
</dbReference>
<protein>
    <submittedName>
        <fullName evidence="7">Disease resistance protein L6-like</fullName>
    </submittedName>
</protein>
<dbReference type="Pfam" id="PF23282">
    <property type="entry name" value="WHD_ROQ1"/>
    <property type="match status" value="1"/>
</dbReference>
<dbReference type="SMART" id="SM00382">
    <property type="entry name" value="AAA"/>
    <property type="match status" value="1"/>
</dbReference>
<dbReference type="Gene3D" id="3.40.50.10140">
    <property type="entry name" value="Toll/interleukin-1 receptor homology (TIR) domain"/>
    <property type="match status" value="1"/>
</dbReference>
<evidence type="ECO:0000259" key="5">
    <source>
        <dbReference type="PROSITE" id="PS50104"/>
    </source>
</evidence>
<dbReference type="InterPro" id="IPR042197">
    <property type="entry name" value="Apaf_helical"/>
</dbReference>
<dbReference type="InterPro" id="IPR044974">
    <property type="entry name" value="Disease_R_plants"/>
</dbReference>
<dbReference type="SMART" id="SM00255">
    <property type="entry name" value="TIR"/>
    <property type="match status" value="1"/>
</dbReference>
<dbReference type="InterPro" id="IPR036390">
    <property type="entry name" value="WH_DNA-bd_sf"/>
</dbReference>
<dbReference type="InterPro" id="IPR055414">
    <property type="entry name" value="LRR_R13L4/SHOC2-like"/>
</dbReference>
<dbReference type="PANTHER" id="PTHR11017">
    <property type="entry name" value="LEUCINE-RICH REPEAT-CONTAINING PROTEIN"/>
    <property type="match status" value="1"/>
</dbReference>
<keyword evidence="1" id="KW-0433">Leucine-rich repeat</keyword>
<evidence type="ECO:0000313" key="6">
    <source>
        <dbReference type="Proteomes" id="UP000827889"/>
    </source>
</evidence>
<dbReference type="PRINTS" id="PR00364">
    <property type="entry name" value="DISEASERSIST"/>
</dbReference>
<accession>A0ABM3HJ81</accession>
<dbReference type="Gene3D" id="1.10.8.430">
    <property type="entry name" value="Helical domain of apoptotic protease-activating factors"/>
    <property type="match status" value="1"/>
</dbReference>
<dbReference type="Gene3D" id="3.40.50.300">
    <property type="entry name" value="P-loop containing nucleotide triphosphate hydrolases"/>
    <property type="match status" value="1"/>
</dbReference>
<sequence>MEKGKSQSKANKGMHRFISGLSFAVDAPILSTLVFNHRNKKKKSTAKESTEGASAPSFISPILTREGSDQYDVFLSFRGLDTRKGFTDYLYHSLVNAGIVPICVFRDDNNIPIGEEIGSQLLNAIKQSKISVPIIFENYASSKWCLRELIHIMDCKKNTSHIVLPIFYKVNPSDVRYLKGSFGKAYHLHKKVFDENDVQEGQRALREVTFLKGWESEKIANGCEGELVEKVIKTILSKLRHDFQLDVTKHLVGIGDHVNKIRNWVDTPTNVAQMIGIYGMGGIGKTTLAKFIYNKLSNDFLHHSFLLDIRETVHRNDIPYLQNQLIKEIQPNEQQVCKVDDGISLIKSRIKEKRVLILLDDIDHNDQLNALARNCNWFSSGSIIIVATRNKAVLDQSEFGAAKYELIGLDKKDSLLLFNRHAFRMNHSLRDFEDISHDIISTMGGLPLALEVIGSYLYGKTDRNVWVDVLKQLTEQPYRDVQKTLKISYDALDDRHKEIFLDIACFFIGKESKFAMYMWDDCGFYASQGIEELKPRCLIKVGDDGKSWMHDQLRDLGRSISCQGQPPEKHSRLWVCKAASKVLMEKKGTKRIQAICLDDGPLDNLQAYTNEQFENLQSLRFLQLRRAAISGDFNNLFSELRWLHWFDVERCISFSPTNLHLPKLVVLQLSGSAITEHWLGWSSIMVAKRLKVVELAFCYNLKCTPDLSTFTELEILILKHCYGLEQIHSSIGKVKSLISLDLGYCVRLKELPEEVGELEELKEVILDFAGIIKIPTSIGSLRKLEKLSAYGCRSLREIPSSIGDLQNLQHLDISYSAIEKLPSAIGRLKKLRRLCLELCLNLIGEIPSEIGELSSLEILEITSTPIFDLPESIRNLSSLQHLSLWGCYELLSLPELPSCLTYLSLSCQDPRLPQLEGFKYLKELSIQKCSSIVRLILPELQCSKKLMANSCDNLVEVRGLDKTPFLEVLGLSNCASIERLPDPLCFATLKELNINGCCNLRGIESLERFLSCRSIYITGRKSLEKLPNLSKFEMLENFTMRYLLGVTEIPGIEESRSLTHIDITGCASIKTLPDLSGCEKLQFLVVQDCKKLTQLRELEKLHLIYLDISGCGSLEKIPDVPGMRVIRNYQGAQYEVRNRKIVLR</sequence>
<dbReference type="RefSeq" id="XP_048136663.1">
    <property type="nucleotide sequence ID" value="XM_048280706.1"/>
</dbReference>
<reference evidence="7" key="1">
    <citation type="submission" date="2025-08" db="UniProtKB">
        <authorList>
            <consortium name="RefSeq"/>
        </authorList>
    </citation>
    <scope>IDENTIFICATION</scope>
    <source>
        <tissue evidence="7">Leaf</tissue>
    </source>
</reference>
<evidence type="ECO:0000256" key="1">
    <source>
        <dbReference type="ARBA" id="ARBA00022614"/>
    </source>
</evidence>
<dbReference type="PROSITE" id="PS50104">
    <property type="entry name" value="TIR"/>
    <property type="match status" value="1"/>
</dbReference>
<dbReference type="InterPro" id="IPR002182">
    <property type="entry name" value="NB-ARC"/>
</dbReference>
<dbReference type="Proteomes" id="UP000827889">
    <property type="component" value="Chromosome 6"/>
</dbReference>
<feature type="domain" description="TIR" evidence="5">
    <location>
        <begin position="69"/>
        <end position="209"/>
    </location>
</feature>
<dbReference type="InterPro" id="IPR000157">
    <property type="entry name" value="TIR_dom"/>
</dbReference>
<gene>
    <name evidence="7" type="primary">LOC125315527</name>
</gene>
<dbReference type="GeneID" id="125315527"/>
<organism evidence="6 7">
    <name type="scientific">Rhodamnia argentea</name>
    <dbReference type="NCBI Taxonomy" id="178133"/>
    <lineage>
        <taxon>Eukaryota</taxon>
        <taxon>Viridiplantae</taxon>
        <taxon>Streptophyta</taxon>
        <taxon>Embryophyta</taxon>
        <taxon>Tracheophyta</taxon>
        <taxon>Spermatophyta</taxon>
        <taxon>Magnoliopsida</taxon>
        <taxon>eudicotyledons</taxon>
        <taxon>Gunneridae</taxon>
        <taxon>Pentapetalae</taxon>
        <taxon>rosids</taxon>
        <taxon>malvids</taxon>
        <taxon>Myrtales</taxon>
        <taxon>Myrtaceae</taxon>
        <taxon>Myrtoideae</taxon>
        <taxon>Myrteae</taxon>
        <taxon>Australasian group</taxon>
        <taxon>Rhodamnia</taxon>
    </lineage>
</organism>
<keyword evidence="4" id="KW-0520">NAD</keyword>
<dbReference type="InterPro" id="IPR035897">
    <property type="entry name" value="Toll_tir_struct_dom_sf"/>
</dbReference>
<evidence type="ECO:0000256" key="2">
    <source>
        <dbReference type="ARBA" id="ARBA00022737"/>
    </source>
</evidence>
<evidence type="ECO:0000256" key="4">
    <source>
        <dbReference type="ARBA" id="ARBA00023027"/>
    </source>
</evidence>
<dbReference type="Gene3D" id="3.80.10.10">
    <property type="entry name" value="Ribonuclease Inhibitor"/>
    <property type="match status" value="2"/>
</dbReference>
<dbReference type="InterPro" id="IPR003593">
    <property type="entry name" value="AAA+_ATPase"/>
</dbReference>
<dbReference type="PANTHER" id="PTHR11017:SF570">
    <property type="entry name" value="DISEASE RESISTANCE PROTEIN (TIR-NBS CLASS)-RELATED"/>
    <property type="match status" value="1"/>
</dbReference>
<dbReference type="SUPFAM" id="SSF52200">
    <property type="entry name" value="Toll/Interleukin receptor TIR domain"/>
    <property type="match status" value="1"/>
</dbReference>
<dbReference type="InterPro" id="IPR032675">
    <property type="entry name" value="LRR_dom_sf"/>
</dbReference>
<keyword evidence="6" id="KW-1185">Reference proteome</keyword>